<dbReference type="EMBL" id="MU266695">
    <property type="protein sequence ID" value="KAH7919092.1"/>
    <property type="molecule type" value="Genomic_DNA"/>
</dbReference>
<evidence type="ECO:0000313" key="2">
    <source>
        <dbReference type="Proteomes" id="UP000790709"/>
    </source>
</evidence>
<comment type="caution">
    <text evidence="1">The sequence shown here is derived from an EMBL/GenBank/DDBJ whole genome shotgun (WGS) entry which is preliminary data.</text>
</comment>
<organism evidence="1 2">
    <name type="scientific">Leucogyrophana mollusca</name>
    <dbReference type="NCBI Taxonomy" id="85980"/>
    <lineage>
        <taxon>Eukaryota</taxon>
        <taxon>Fungi</taxon>
        <taxon>Dikarya</taxon>
        <taxon>Basidiomycota</taxon>
        <taxon>Agaricomycotina</taxon>
        <taxon>Agaricomycetes</taxon>
        <taxon>Agaricomycetidae</taxon>
        <taxon>Boletales</taxon>
        <taxon>Boletales incertae sedis</taxon>
        <taxon>Leucogyrophana</taxon>
    </lineage>
</organism>
<reference evidence="1" key="1">
    <citation type="journal article" date="2021" name="New Phytol.">
        <title>Evolutionary innovations through gain and loss of genes in the ectomycorrhizal Boletales.</title>
        <authorList>
            <person name="Wu G."/>
            <person name="Miyauchi S."/>
            <person name="Morin E."/>
            <person name="Kuo A."/>
            <person name="Drula E."/>
            <person name="Varga T."/>
            <person name="Kohler A."/>
            <person name="Feng B."/>
            <person name="Cao Y."/>
            <person name="Lipzen A."/>
            <person name="Daum C."/>
            <person name="Hundley H."/>
            <person name="Pangilinan J."/>
            <person name="Johnson J."/>
            <person name="Barry K."/>
            <person name="LaButti K."/>
            <person name="Ng V."/>
            <person name="Ahrendt S."/>
            <person name="Min B."/>
            <person name="Choi I.G."/>
            <person name="Park H."/>
            <person name="Plett J.M."/>
            <person name="Magnuson J."/>
            <person name="Spatafora J.W."/>
            <person name="Nagy L.G."/>
            <person name="Henrissat B."/>
            <person name="Grigoriev I.V."/>
            <person name="Yang Z.L."/>
            <person name="Xu J."/>
            <person name="Martin F.M."/>
        </authorList>
    </citation>
    <scope>NUCLEOTIDE SEQUENCE</scope>
    <source>
        <strain evidence="1">KUC20120723A-06</strain>
    </source>
</reference>
<evidence type="ECO:0000313" key="1">
    <source>
        <dbReference type="EMBL" id="KAH7919092.1"/>
    </source>
</evidence>
<sequence>LGCSPAYPSQRTTRPVDRSLLCVPSRSGVLCFVFVSSTEQHQDRHRVDGLLKPESLVPTINTFSSRLSQFNFDFFVMIVVDLLHEFELGVWKSLLTHLVRILHACGPHAVLEFNKRFRDVAPFGRSTIWRFARNVADMSKLAARDFEDILQCCIPCFDGLFPAPHNDTILELLYVMAYWHSLAKLRMHTDSSLKLLELATTLLGQRIRFFAEDTSKHFRTIETDKEYRARMRATQRRCEKAAGTVSSNPGPALSDAATSVASMGSKQPRSFSLQTSKLHALGDYVRQIRQFGTTDSFSTQAGELQHRVVKGWNDRTNQNNAVPQIVKIDVREAVHNRMSNAILAAETEGDSQDVTGINYIDTDLQQHHHIGEDESGSKIWLGDWLHQRREDPAYHDFLPKLKAHLLAQLRGIPMAGDEIEFTRNELNEINIQFGHIFPHATARFHYTSYDVHREQDTINVNGQRRYIMLRSNKDTADGELAYPYWYAKVLGIYHANVFYKNERKPHRMEFLWVRWFGCDPKWTSGASALRLDRIGFIPAGNTAEFGPAFGFVDPQHILRACHIIPAYSQGRTTKLLGRSGARDLPDGDWLNYYVMRFVDRDMMMRYTGLGVGHMNEAGFPTERGKLPVVGEEGDIPIAISQDGLVEEEGVSEHGYLHEDRDTEGEDEDGEGYMADLYEY</sequence>
<keyword evidence="2" id="KW-1185">Reference proteome</keyword>
<accession>A0ACB8B0K9</accession>
<feature type="non-terminal residue" evidence="1">
    <location>
        <position position="1"/>
    </location>
</feature>
<dbReference type="Proteomes" id="UP000790709">
    <property type="component" value="Unassembled WGS sequence"/>
</dbReference>
<gene>
    <name evidence="1" type="ORF">BV22DRAFT_1185026</name>
</gene>
<name>A0ACB8B0K9_9AGAM</name>
<protein>
    <submittedName>
        <fullName evidence="1">Uncharacterized protein</fullName>
    </submittedName>
</protein>
<proteinExistence type="predicted"/>